<protein>
    <submittedName>
        <fullName evidence="3">Ankyrin repeats (3 copies)</fullName>
    </submittedName>
</protein>
<evidence type="ECO:0000256" key="2">
    <source>
        <dbReference type="SAM" id="MobiDB-lite"/>
    </source>
</evidence>
<dbReference type="EMBL" id="LNYL01000022">
    <property type="protein sequence ID" value="KTD29705.1"/>
    <property type="molecule type" value="Genomic_DNA"/>
</dbReference>
<sequence>MNNALHQAAYDGDIVKIQHLILNQGYNPNQLHSEDNTTPLMAAAKGGHLEAMQVLVRLRADLYYKSENTPSLWYWAASSHNWPAIADYLISAEVQFFPNELSADPKLPLLWFLAGKKFWSYVQNALLFFDRDINAAPEGGHHKGKSIPWLIAATHQYALFDFILQKYPEINIDACPTQGESNGMSILWIVAYHGKWDILEKLITRFPHANINAMAQEGKSKGVTVLWIAAQHKQWALVKEIMNKFPHVNLNANPVEGNRRGMTVLWLAAKDKQWTLVKEIIEKFPQASIDDYPENPKHKRESVLRLAIADNQWELVEYMLTKSLEENCAVSTELVLEYVSILRILARVGRLDLALLILESRKFSNIDLELLTETQNGFLIMESFLQLALENNDKFLIRRLISNLQIRELLELHDKTLFTRKRLDLFLVRYEEKLIGKLFNQQIAKSEAEQSIRNLFRQSAIHILNLFDSLETIWNLSSLSYFNIYSMPDEIRLSISQNLIEDVLSLRLKNSFMKELLNFFIESHIKNKLLEQDAVEESRQFCSRLATLAFRKWRHEHMDFIYKVKNKDILRVKINDYRQMVYDRLYNILGPSNIEFTFNQHRRFLGHQKKTANSSTMQKHIIDEIARLEPSDFNPTQLDEVIGFALKCFGNEGKFLQNKGAQKRRRIEETKSDKHENASASTLSVEINHSIKKRKYSLDENQSKNQKEQTLGKEKSSEVESEKNSSFNL</sequence>
<name>A0A0W0WBK7_9GAMM</name>
<feature type="region of interest" description="Disordered" evidence="2">
    <location>
        <begin position="659"/>
        <end position="729"/>
    </location>
</feature>
<keyword evidence="4" id="KW-1185">Reference proteome</keyword>
<dbReference type="PANTHER" id="PTHR24121">
    <property type="entry name" value="NO MECHANORECEPTOR POTENTIAL C, ISOFORM D-RELATED"/>
    <property type="match status" value="1"/>
</dbReference>
<dbReference type="PROSITE" id="PS50088">
    <property type="entry name" value="ANK_REPEAT"/>
    <property type="match status" value="1"/>
</dbReference>
<evidence type="ECO:0000256" key="1">
    <source>
        <dbReference type="PROSITE-ProRule" id="PRU00023"/>
    </source>
</evidence>
<accession>A0A0W0WBK7</accession>
<evidence type="ECO:0000313" key="3">
    <source>
        <dbReference type="EMBL" id="KTD29705.1"/>
    </source>
</evidence>
<gene>
    <name evidence="3" type="ORF">Lmac_0880</name>
</gene>
<evidence type="ECO:0000313" key="4">
    <source>
        <dbReference type="Proteomes" id="UP000054908"/>
    </source>
</evidence>
<dbReference type="InterPro" id="IPR036770">
    <property type="entry name" value="Ankyrin_rpt-contain_sf"/>
</dbReference>
<organism evidence="3 4">
    <name type="scientific">Legionella maceachernii</name>
    <dbReference type="NCBI Taxonomy" id="466"/>
    <lineage>
        <taxon>Bacteria</taxon>
        <taxon>Pseudomonadati</taxon>
        <taxon>Pseudomonadota</taxon>
        <taxon>Gammaproteobacteria</taxon>
        <taxon>Legionellales</taxon>
        <taxon>Legionellaceae</taxon>
        <taxon>Legionella</taxon>
    </lineage>
</organism>
<dbReference type="STRING" id="466.Lmac_0880"/>
<dbReference type="PROSITE" id="PS50297">
    <property type="entry name" value="ANK_REP_REGION"/>
    <property type="match status" value="1"/>
</dbReference>
<dbReference type="Gene3D" id="1.25.40.20">
    <property type="entry name" value="Ankyrin repeat-containing domain"/>
    <property type="match status" value="2"/>
</dbReference>
<dbReference type="SMART" id="SM00248">
    <property type="entry name" value="ANK"/>
    <property type="match status" value="7"/>
</dbReference>
<feature type="compositionally biased region" description="Polar residues" evidence="2">
    <location>
        <begin position="678"/>
        <end position="687"/>
    </location>
</feature>
<dbReference type="Proteomes" id="UP000054908">
    <property type="component" value="Unassembled WGS sequence"/>
</dbReference>
<dbReference type="AlphaFoldDB" id="A0A0W0WBK7"/>
<proteinExistence type="predicted"/>
<comment type="caution">
    <text evidence="3">The sequence shown here is derived from an EMBL/GenBank/DDBJ whole genome shotgun (WGS) entry which is preliminary data.</text>
</comment>
<keyword evidence="1" id="KW-0040">ANK repeat</keyword>
<feature type="repeat" description="ANK" evidence="1">
    <location>
        <begin position="35"/>
        <end position="67"/>
    </location>
</feature>
<feature type="compositionally biased region" description="Basic and acidic residues" evidence="2">
    <location>
        <begin position="696"/>
        <end position="723"/>
    </location>
</feature>
<dbReference type="PANTHER" id="PTHR24121:SF21">
    <property type="entry name" value="ANKYRIN REPEAT FAMILY PROTEIN"/>
    <property type="match status" value="1"/>
</dbReference>
<reference evidence="3 4" key="1">
    <citation type="submission" date="2015-11" db="EMBL/GenBank/DDBJ databases">
        <title>Genomic analysis of 38 Legionella species identifies large and diverse effector repertoires.</title>
        <authorList>
            <person name="Burstein D."/>
            <person name="Amaro F."/>
            <person name="Zusman T."/>
            <person name="Lifshitz Z."/>
            <person name="Cohen O."/>
            <person name="Gilbert J.A."/>
            <person name="Pupko T."/>
            <person name="Shuman H.A."/>
            <person name="Segal G."/>
        </authorList>
    </citation>
    <scope>NUCLEOTIDE SEQUENCE [LARGE SCALE GENOMIC DNA]</scope>
    <source>
        <strain evidence="3 4">PX-1-G2-E2</strain>
    </source>
</reference>
<dbReference type="Pfam" id="PF12796">
    <property type="entry name" value="Ank_2"/>
    <property type="match status" value="1"/>
</dbReference>
<dbReference type="PATRIC" id="fig|466.6.peg.940"/>
<dbReference type="InterPro" id="IPR002110">
    <property type="entry name" value="Ankyrin_rpt"/>
</dbReference>
<dbReference type="SUPFAM" id="SSF48403">
    <property type="entry name" value="Ankyrin repeat"/>
    <property type="match status" value="1"/>
</dbReference>
<dbReference type="OrthoDB" id="5630302at2"/>
<feature type="compositionally biased region" description="Basic and acidic residues" evidence="2">
    <location>
        <begin position="666"/>
        <end position="677"/>
    </location>
</feature>
<dbReference type="RefSeq" id="WP_058451689.1">
    <property type="nucleotide sequence ID" value="NZ_CAAAIB010000015.1"/>
</dbReference>